<reference evidence="1" key="1">
    <citation type="submission" date="2023-05" db="EMBL/GenBank/DDBJ databases">
        <authorList>
            <consortium name="ELIXIR-Norway"/>
        </authorList>
    </citation>
    <scope>NUCLEOTIDE SEQUENCE</scope>
</reference>
<dbReference type="EMBL" id="OX596094">
    <property type="protein sequence ID" value="CAM9397513.1"/>
    <property type="molecule type" value="Genomic_DNA"/>
</dbReference>
<evidence type="ECO:0000313" key="1">
    <source>
        <dbReference type="EMBL" id="CAM9397513.1"/>
    </source>
</evidence>
<sequence length="108" mass="11781">MVSCRCFLQMSCPLLYGMGVTMGYSVVLADIEQLLSKSCPSCCRQQAFVGAFLVCACWHLQVLPFQVRTKATVGRSPQCPSSGPEAPHWAAFFTLPSESSHICFVCPV</sequence>
<name>A0AC59Y577_RANTA</name>
<gene>
    <name evidence="1" type="ORF">MRATA1EN22A_LOCUS1951</name>
</gene>
<proteinExistence type="predicted"/>
<accession>A0AC59Y577</accession>
<dbReference type="Proteomes" id="UP001162501">
    <property type="component" value="Chromosome 10"/>
</dbReference>
<protein>
    <submittedName>
        <fullName evidence="1">Uncharacterized protein</fullName>
    </submittedName>
</protein>
<evidence type="ECO:0000313" key="2">
    <source>
        <dbReference type="Proteomes" id="UP001162501"/>
    </source>
</evidence>
<organism evidence="1 2">
    <name type="scientific">Rangifer tarandus platyrhynchus</name>
    <name type="common">Svalbard reindeer</name>
    <dbReference type="NCBI Taxonomy" id="3082113"/>
    <lineage>
        <taxon>Eukaryota</taxon>
        <taxon>Metazoa</taxon>
        <taxon>Chordata</taxon>
        <taxon>Craniata</taxon>
        <taxon>Vertebrata</taxon>
        <taxon>Euteleostomi</taxon>
        <taxon>Mammalia</taxon>
        <taxon>Eutheria</taxon>
        <taxon>Laurasiatheria</taxon>
        <taxon>Artiodactyla</taxon>
        <taxon>Ruminantia</taxon>
        <taxon>Pecora</taxon>
        <taxon>Cervidae</taxon>
        <taxon>Odocoileinae</taxon>
        <taxon>Rangifer</taxon>
    </lineage>
</organism>
<reference evidence="1" key="2">
    <citation type="submission" date="2025-03" db="EMBL/GenBank/DDBJ databases">
        <authorList>
            <consortium name="ELIXIR-Norway"/>
            <consortium name="Elixir Norway"/>
        </authorList>
    </citation>
    <scope>NUCLEOTIDE SEQUENCE</scope>
</reference>